<keyword evidence="9" id="KW-1185">Reference proteome</keyword>
<dbReference type="Gene3D" id="3.90.226.10">
    <property type="entry name" value="2-enoyl-CoA Hydratase, Chain A, domain 1"/>
    <property type="match status" value="1"/>
</dbReference>
<dbReference type="Pfam" id="PF03572">
    <property type="entry name" value="Peptidase_S41"/>
    <property type="match status" value="1"/>
</dbReference>
<dbReference type="InterPro" id="IPR004447">
    <property type="entry name" value="Peptidase_S41A"/>
</dbReference>
<dbReference type="SMART" id="SM00228">
    <property type="entry name" value="PDZ"/>
    <property type="match status" value="1"/>
</dbReference>
<feature type="chain" id="PRO_5045950873" evidence="6">
    <location>
        <begin position="34"/>
        <end position="418"/>
    </location>
</feature>
<dbReference type="InterPro" id="IPR029045">
    <property type="entry name" value="ClpP/crotonase-like_dom_sf"/>
</dbReference>
<dbReference type="Pfam" id="PF17820">
    <property type="entry name" value="PDZ_6"/>
    <property type="match status" value="1"/>
</dbReference>
<comment type="similarity">
    <text evidence="1 5">Belongs to the peptidase S41A family.</text>
</comment>
<dbReference type="CDD" id="cd07560">
    <property type="entry name" value="Peptidase_S41_CPP"/>
    <property type="match status" value="1"/>
</dbReference>
<dbReference type="NCBIfam" id="NF045588">
    <property type="entry name" value="Cterm_S41_CtpA"/>
    <property type="match status" value="1"/>
</dbReference>
<dbReference type="RefSeq" id="WP_190545098.1">
    <property type="nucleotide sequence ID" value="NZ_CAWPNO010000066.1"/>
</dbReference>
<dbReference type="InterPro" id="IPR001478">
    <property type="entry name" value="PDZ"/>
</dbReference>
<dbReference type="Proteomes" id="UP000658514">
    <property type="component" value="Unassembled WGS sequence"/>
</dbReference>
<dbReference type="PANTHER" id="PTHR32060:SF30">
    <property type="entry name" value="CARBOXY-TERMINAL PROCESSING PROTEASE CTPA"/>
    <property type="match status" value="1"/>
</dbReference>
<accession>A0ABR8AEB3</accession>
<sequence>MGLFMDKKVLRRVFSLLMALWLAWGAIPQPATALTEEQKLVSEVWRIVNRNYLDETFNHQNWASVRQKALEKPLKSQEAAYAAIQNMLKSLDDPFTRFLDPEQYRSLQVNTSGELTGVGLQIALDSQTGKLEVVAPIAGSPADKAGIRPRDRILKIEGVSTENLTLDEAAAKMRGPIGSLVTLLIEREGVDEQEFRVVRDRIALNPVISELRVTPQGTPLGYLRLNQFNANASMELAHAINSLEKKGAAAYILDLRNNPGGLLQAGIEIARLWLDSGTIVYTVNRQGIQGSFEAFGPALTSDPLVILVNQGTASASEILAGALQDNGRAQLVGETTFGKGLIQSLFELSDGSGLAVTIAKYETPQHRDINKLGIKPDKIIPQDVITREQIGTEADQQYQAAVEILTKNQVVVGMGNRA</sequence>
<gene>
    <name evidence="8" type="ORF">H6G24_20455</name>
</gene>
<dbReference type="NCBIfam" id="TIGR00225">
    <property type="entry name" value="prc"/>
    <property type="match status" value="1"/>
</dbReference>
<reference evidence="8 9" key="1">
    <citation type="journal article" date="2020" name="ISME J.">
        <title>Comparative genomics reveals insights into cyanobacterial evolution and habitat adaptation.</title>
        <authorList>
            <person name="Chen M.Y."/>
            <person name="Teng W.K."/>
            <person name="Zhao L."/>
            <person name="Hu C.X."/>
            <person name="Zhou Y.K."/>
            <person name="Han B.P."/>
            <person name="Song L.R."/>
            <person name="Shu W.S."/>
        </authorList>
    </citation>
    <scope>NUCLEOTIDE SEQUENCE [LARGE SCALE GENOMIC DNA]</scope>
    <source>
        <strain evidence="8 9">FACHB-288</strain>
    </source>
</reference>
<evidence type="ECO:0000313" key="8">
    <source>
        <dbReference type="EMBL" id="MBD2197850.1"/>
    </source>
</evidence>
<keyword evidence="2 5" id="KW-0645">Protease</keyword>
<dbReference type="SUPFAM" id="SSF50156">
    <property type="entry name" value="PDZ domain-like"/>
    <property type="match status" value="1"/>
</dbReference>
<evidence type="ECO:0000256" key="5">
    <source>
        <dbReference type="RuleBase" id="RU004404"/>
    </source>
</evidence>
<evidence type="ECO:0000256" key="6">
    <source>
        <dbReference type="SAM" id="SignalP"/>
    </source>
</evidence>
<name>A0ABR8AEB3_9CYAN</name>
<dbReference type="EMBL" id="JACJQH010000033">
    <property type="protein sequence ID" value="MBD2197850.1"/>
    <property type="molecule type" value="Genomic_DNA"/>
</dbReference>
<keyword evidence="4 5" id="KW-0720">Serine protease</keyword>
<dbReference type="Gene3D" id="3.30.750.44">
    <property type="match status" value="1"/>
</dbReference>
<organism evidence="8 9">
    <name type="scientific">Calothrix parietina FACHB-288</name>
    <dbReference type="NCBI Taxonomy" id="2692896"/>
    <lineage>
        <taxon>Bacteria</taxon>
        <taxon>Bacillati</taxon>
        <taxon>Cyanobacteriota</taxon>
        <taxon>Cyanophyceae</taxon>
        <taxon>Nostocales</taxon>
        <taxon>Calotrichaceae</taxon>
        <taxon>Calothrix</taxon>
    </lineage>
</organism>
<feature type="signal peptide" evidence="6">
    <location>
        <begin position="1"/>
        <end position="33"/>
    </location>
</feature>
<evidence type="ECO:0000256" key="3">
    <source>
        <dbReference type="ARBA" id="ARBA00022801"/>
    </source>
</evidence>
<evidence type="ECO:0000256" key="1">
    <source>
        <dbReference type="ARBA" id="ARBA00009179"/>
    </source>
</evidence>
<dbReference type="PROSITE" id="PS50106">
    <property type="entry name" value="PDZ"/>
    <property type="match status" value="1"/>
</dbReference>
<keyword evidence="6" id="KW-0732">Signal</keyword>
<evidence type="ECO:0000259" key="7">
    <source>
        <dbReference type="PROSITE" id="PS50106"/>
    </source>
</evidence>
<comment type="caution">
    <text evidence="8">The sequence shown here is derived from an EMBL/GenBank/DDBJ whole genome shotgun (WGS) entry which is preliminary data.</text>
</comment>
<protein>
    <submittedName>
        <fullName evidence="8">PDZ domain-containing protein</fullName>
    </submittedName>
</protein>
<dbReference type="CDD" id="cd06782">
    <property type="entry name" value="cpPDZ_CPP-like"/>
    <property type="match status" value="1"/>
</dbReference>
<dbReference type="InterPro" id="IPR054621">
    <property type="entry name" value="Cterm_S41_CtpA"/>
</dbReference>
<evidence type="ECO:0000313" key="9">
    <source>
        <dbReference type="Proteomes" id="UP000658514"/>
    </source>
</evidence>
<keyword evidence="3 5" id="KW-0378">Hydrolase</keyword>
<dbReference type="SUPFAM" id="SSF52096">
    <property type="entry name" value="ClpP/crotonase"/>
    <property type="match status" value="1"/>
</dbReference>
<dbReference type="InterPro" id="IPR041489">
    <property type="entry name" value="PDZ_6"/>
</dbReference>
<dbReference type="InterPro" id="IPR005151">
    <property type="entry name" value="Tail-specific_protease"/>
</dbReference>
<proteinExistence type="inferred from homology"/>
<dbReference type="SMART" id="SM00245">
    <property type="entry name" value="TSPc"/>
    <property type="match status" value="1"/>
</dbReference>
<feature type="domain" description="PDZ" evidence="7">
    <location>
        <begin position="104"/>
        <end position="188"/>
    </location>
</feature>
<evidence type="ECO:0000256" key="2">
    <source>
        <dbReference type="ARBA" id="ARBA00022670"/>
    </source>
</evidence>
<dbReference type="InterPro" id="IPR036034">
    <property type="entry name" value="PDZ_sf"/>
</dbReference>
<dbReference type="Gene3D" id="2.30.42.10">
    <property type="match status" value="1"/>
</dbReference>
<dbReference type="PANTHER" id="PTHR32060">
    <property type="entry name" value="TAIL-SPECIFIC PROTEASE"/>
    <property type="match status" value="1"/>
</dbReference>
<evidence type="ECO:0000256" key="4">
    <source>
        <dbReference type="ARBA" id="ARBA00022825"/>
    </source>
</evidence>